<dbReference type="Gene3D" id="1.25.40.10">
    <property type="entry name" value="Tetratricopeptide repeat domain"/>
    <property type="match status" value="1"/>
</dbReference>
<keyword evidence="2" id="KW-0732">Signal</keyword>
<evidence type="ECO:0000256" key="2">
    <source>
        <dbReference type="SAM" id="SignalP"/>
    </source>
</evidence>
<feature type="compositionally biased region" description="Pro residues" evidence="1">
    <location>
        <begin position="263"/>
        <end position="302"/>
    </location>
</feature>
<evidence type="ECO:0000313" key="3">
    <source>
        <dbReference type="EMBL" id="KIQ69137.1"/>
    </source>
</evidence>
<dbReference type="AlphaFoldDB" id="A0A0D0Q9W0"/>
<name>A0A0D0Q9W0_9RHOB</name>
<sequence length="514" mass="54723">MRSHLGFARLPAFCLAAFVGFAALPAAAQDAPTAEDLRALVFYIENNETAAIQAELRRLRIEFPGWTPPEDLSELGVTALAPNVEVDDIYAAIARGDVAGARRLIDETRAQFPGWTPPQDMQTLLATADASSRFDEAIGARDPVAALRIAVDNPELLRCNRINNPWRLAELQEATGNPAAALATYRQIIASCSAADDLIATIEKANSVASTDQINALIASATARNPAASERLEQLRRRLLAGRGIAIQTEPDAPRASTEPAPAATPRPVPTAPAAAPAPAPRAPAPAPAAAPAPAPRAPAPAPTAAAPVVAGVAPGTPAVSPLASLSLRGDGRLAQVRAAAAAADFRTCAARSTSPQSIEVAYERAWCVYNLERPLEALALFTLAANSSLGGTVRRDARYGMALSYLKRNMTDAASEIAASTDLTLDQRRTVEAIILDQRGVRAYQEEDYDRAIVYFDGLEELEGTLRRDLAILRAYAYLNSGDVRRAREEFQRLDSELRTEDTRAGLAAARTQ</sequence>
<protein>
    <submittedName>
        <fullName evidence="3">Tetratricopeptide repeat protein</fullName>
    </submittedName>
</protein>
<keyword evidence="4" id="KW-1185">Reference proteome</keyword>
<feature type="chain" id="PRO_5002230426" evidence="2">
    <location>
        <begin position="29"/>
        <end position="514"/>
    </location>
</feature>
<dbReference type="InterPro" id="IPR011990">
    <property type="entry name" value="TPR-like_helical_dom_sf"/>
</dbReference>
<dbReference type="SUPFAM" id="SSF48452">
    <property type="entry name" value="TPR-like"/>
    <property type="match status" value="2"/>
</dbReference>
<dbReference type="EMBL" id="AONG01000010">
    <property type="protein sequence ID" value="KIQ69137.1"/>
    <property type="molecule type" value="Genomic_DNA"/>
</dbReference>
<feature type="region of interest" description="Disordered" evidence="1">
    <location>
        <begin position="244"/>
        <end position="303"/>
    </location>
</feature>
<evidence type="ECO:0000256" key="1">
    <source>
        <dbReference type="SAM" id="MobiDB-lite"/>
    </source>
</evidence>
<dbReference type="eggNOG" id="COG0457">
    <property type="taxonomic scope" value="Bacteria"/>
</dbReference>
<reference evidence="3 4" key="1">
    <citation type="submission" date="2013-01" db="EMBL/GenBank/DDBJ databases">
        <authorList>
            <person name="Fiebig A."/>
            <person name="Goeker M."/>
            <person name="Klenk H.-P.P."/>
        </authorList>
    </citation>
    <scope>NUCLEOTIDE SEQUENCE [LARGE SCALE GENOMIC DNA]</scope>
    <source>
        <strain evidence="3 4">DSM 24838</strain>
    </source>
</reference>
<gene>
    <name evidence="3" type="ORF">Wenmar_02206</name>
</gene>
<dbReference type="Proteomes" id="UP000035100">
    <property type="component" value="Unassembled WGS sequence"/>
</dbReference>
<proteinExistence type="predicted"/>
<comment type="caution">
    <text evidence="3">The sequence shown here is derived from an EMBL/GenBank/DDBJ whole genome shotgun (WGS) entry which is preliminary data.</text>
</comment>
<accession>A0A0D0Q9W0</accession>
<dbReference type="STRING" id="1123501.Wenmar_02206"/>
<evidence type="ECO:0000313" key="4">
    <source>
        <dbReference type="Proteomes" id="UP000035100"/>
    </source>
</evidence>
<organism evidence="3 4">
    <name type="scientific">Wenxinia marina DSM 24838</name>
    <dbReference type="NCBI Taxonomy" id="1123501"/>
    <lineage>
        <taxon>Bacteria</taxon>
        <taxon>Pseudomonadati</taxon>
        <taxon>Pseudomonadota</taxon>
        <taxon>Alphaproteobacteria</taxon>
        <taxon>Rhodobacterales</taxon>
        <taxon>Roseobacteraceae</taxon>
        <taxon>Wenxinia</taxon>
    </lineage>
</organism>
<feature type="signal peptide" evidence="2">
    <location>
        <begin position="1"/>
        <end position="28"/>
    </location>
</feature>
<dbReference type="RefSeq" id="WP_018304774.1">
    <property type="nucleotide sequence ID" value="NZ_KB902315.1"/>
</dbReference>
<dbReference type="InterPro" id="IPR019734">
    <property type="entry name" value="TPR_rpt"/>
</dbReference>
<dbReference type="Pfam" id="PF13174">
    <property type="entry name" value="TPR_6"/>
    <property type="match status" value="1"/>
</dbReference>